<dbReference type="PANTHER" id="PTHR34472">
    <property type="entry name" value="SULFUR CARRIER PROTEIN THIS"/>
    <property type="match status" value="1"/>
</dbReference>
<dbReference type="NCBIfam" id="TIGR01683">
    <property type="entry name" value="thiS"/>
    <property type="match status" value="1"/>
</dbReference>
<dbReference type="KEGG" id="azq:G3580_01600"/>
<proteinExistence type="predicted"/>
<organism evidence="1 2">
    <name type="scientific">Nitrogeniibacter mangrovi</name>
    <dbReference type="NCBI Taxonomy" id="2016596"/>
    <lineage>
        <taxon>Bacteria</taxon>
        <taxon>Pseudomonadati</taxon>
        <taxon>Pseudomonadota</taxon>
        <taxon>Betaproteobacteria</taxon>
        <taxon>Rhodocyclales</taxon>
        <taxon>Zoogloeaceae</taxon>
        <taxon>Nitrogeniibacter</taxon>
    </lineage>
</organism>
<sequence length="69" mass="7190">MSEISLRINGQPEVFAPPLTVADLLVAKGLAGKRLAVERNGDIVPRGQHAVTELCDGDRLEIVVAVGGG</sequence>
<dbReference type="Pfam" id="PF02597">
    <property type="entry name" value="ThiS"/>
    <property type="match status" value="1"/>
</dbReference>
<accession>A0A6C1B2K1</accession>
<dbReference type="PANTHER" id="PTHR34472:SF1">
    <property type="entry name" value="SULFUR CARRIER PROTEIN THIS"/>
    <property type="match status" value="1"/>
</dbReference>
<dbReference type="InterPro" id="IPR012675">
    <property type="entry name" value="Beta-grasp_dom_sf"/>
</dbReference>
<dbReference type="InterPro" id="IPR010035">
    <property type="entry name" value="Thi_S"/>
</dbReference>
<dbReference type="RefSeq" id="WP_173763602.1">
    <property type="nucleotide sequence ID" value="NZ_CP048836.1"/>
</dbReference>
<protein>
    <submittedName>
        <fullName evidence="1">Sulfur carrier protein ThiS</fullName>
    </submittedName>
</protein>
<dbReference type="Gene3D" id="3.10.20.30">
    <property type="match status" value="1"/>
</dbReference>
<keyword evidence="2" id="KW-1185">Reference proteome</keyword>
<dbReference type="InterPro" id="IPR003749">
    <property type="entry name" value="ThiS/MoaD-like"/>
</dbReference>
<dbReference type="CDD" id="cd00565">
    <property type="entry name" value="Ubl_ThiS"/>
    <property type="match status" value="1"/>
</dbReference>
<evidence type="ECO:0000313" key="1">
    <source>
        <dbReference type="EMBL" id="QID16434.1"/>
    </source>
</evidence>
<dbReference type="SUPFAM" id="SSF54285">
    <property type="entry name" value="MoaD/ThiS"/>
    <property type="match status" value="1"/>
</dbReference>
<gene>
    <name evidence="1" type="primary">thiS</name>
    <name evidence="1" type="ORF">G3580_01600</name>
</gene>
<name>A0A6C1B2K1_9RHOO</name>
<dbReference type="EMBL" id="CP048836">
    <property type="protein sequence ID" value="QID16434.1"/>
    <property type="molecule type" value="Genomic_DNA"/>
</dbReference>
<dbReference type="AlphaFoldDB" id="A0A6C1B2K1"/>
<reference evidence="1 2" key="1">
    <citation type="submission" date="2020-02" db="EMBL/GenBank/DDBJ databases">
        <title>Nitrogenibacter mangrovi gen. nov., sp. nov. isolated from mangrove sediment, a denitrifying betaproteobacterium.</title>
        <authorList>
            <person name="Liao H."/>
            <person name="Tian Y."/>
        </authorList>
    </citation>
    <scope>NUCLEOTIDE SEQUENCE [LARGE SCALE GENOMIC DNA]</scope>
    <source>
        <strain evidence="1 2">M9-3-2</strain>
    </source>
</reference>
<evidence type="ECO:0000313" key="2">
    <source>
        <dbReference type="Proteomes" id="UP000501991"/>
    </source>
</evidence>
<dbReference type="Proteomes" id="UP000501991">
    <property type="component" value="Chromosome"/>
</dbReference>
<dbReference type="InterPro" id="IPR016155">
    <property type="entry name" value="Mopterin_synth/thiamin_S_b"/>
</dbReference>